<reference evidence="5" key="1">
    <citation type="journal article" date="2019" name="Int. J. Syst. Evol. Microbiol.">
        <title>The Global Catalogue of Microorganisms (GCM) 10K type strain sequencing project: providing services to taxonomists for standard genome sequencing and annotation.</title>
        <authorList>
            <consortium name="The Broad Institute Genomics Platform"/>
            <consortium name="The Broad Institute Genome Sequencing Center for Infectious Disease"/>
            <person name="Wu L."/>
            <person name="Ma J."/>
        </authorList>
    </citation>
    <scope>NUCLEOTIDE SEQUENCE [LARGE SCALE GENOMIC DNA]</scope>
    <source>
        <strain evidence="5">NBRC 112416</strain>
    </source>
</reference>
<keyword evidence="1" id="KW-0808">Transferase</keyword>
<evidence type="ECO:0000256" key="2">
    <source>
        <dbReference type="ARBA" id="ARBA00023315"/>
    </source>
</evidence>
<dbReference type="NCBIfam" id="NF002959">
    <property type="entry name" value="PRK03624.1"/>
    <property type="match status" value="1"/>
</dbReference>
<proteinExistence type="predicted"/>
<dbReference type="CDD" id="cd04301">
    <property type="entry name" value="NAT_SF"/>
    <property type="match status" value="1"/>
</dbReference>
<evidence type="ECO:0000256" key="1">
    <source>
        <dbReference type="ARBA" id="ARBA00022679"/>
    </source>
</evidence>
<dbReference type="InterPro" id="IPR016181">
    <property type="entry name" value="Acyl_CoA_acyltransferase"/>
</dbReference>
<protein>
    <submittedName>
        <fullName evidence="4">N-acetyltransferase</fullName>
    </submittedName>
</protein>
<gene>
    <name evidence="4" type="ORF">GCM10010862_48960</name>
</gene>
<feature type="domain" description="N-acetyltransferase" evidence="3">
    <location>
        <begin position="1"/>
        <end position="139"/>
    </location>
</feature>
<evidence type="ECO:0000259" key="3">
    <source>
        <dbReference type="PROSITE" id="PS51186"/>
    </source>
</evidence>
<dbReference type="Pfam" id="PF00583">
    <property type="entry name" value="Acetyltransf_1"/>
    <property type="match status" value="1"/>
</dbReference>
<accession>A0ABQ5WCT2</accession>
<comment type="caution">
    <text evidence="4">The sequence shown here is derived from an EMBL/GenBank/DDBJ whole genome shotgun (WGS) entry which is preliminary data.</text>
</comment>
<dbReference type="InterPro" id="IPR000182">
    <property type="entry name" value="GNAT_dom"/>
</dbReference>
<dbReference type="EMBL" id="BSNS01000024">
    <property type="protein sequence ID" value="GLQ57637.1"/>
    <property type="molecule type" value="Genomic_DNA"/>
</dbReference>
<dbReference type="PROSITE" id="PS51186">
    <property type="entry name" value="GNAT"/>
    <property type="match status" value="1"/>
</dbReference>
<evidence type="ECO:0000313" key="4">
    <source>
        <dbReference type="EMBL" id="GLQ57637.1"/>
    </source>
</evidence>
<dbReference type="RefSeq" id="WP_284343017.1">
    <property type="nucleotide sequence ID" value="NZ_BSNS01000024.1"/>
</dbReference>
<dbReference type="Proteomes" id="UP001156691">
    <property type="component" value="Unassembled WGS sequence"/>
</dbReference>
<keyword evidence="5" id="KW-1185">Reference proteome</keyword>
<dbReference type="SUPFAM" id="SSF55729">
    <property type="entry name" value="Acyl-CoA N-acyltransferases (Nat)"/>
    <property type="match status" value="1"/>
</dbReference>
<organism evidence="4 5">
    <name type="scientific">Devosia nitrariae</name>
    <dbReference type="NCBI Taxonomy" id="2071872"/>
    <lineage>
        <taxon>Bacteria</taxon>
        <taxon>Pseudomonadati</taxon>
        <taxon>Pseudomonadota</taxon>
        <taxon>Alphaproteobacteria</taxon>
        <taxon>Hyphomicrobiales</taxon>
        <taxon>Devosiaceae</taxon>
        <taxon>Devosia</taxon>
    </lineage>
</organism>
<evidence type="ECO:0000313" key="5">
    <source>
        <dbReference type="Proteomes" id="UP001156691"/>
    </source>
</evidence>
<keyword evidence="2" id="KW-0012">Acyltransferase</keyword>
<dbReference type="Gene3D" id="3.40.630.30">
    <property type="match status" value="1"/>
</dbReference>
<name>A0ABQ5WCT2_9HYPH</name>
<sequence>MKIRPFAADDTEAVIALWQTCGLVRPWNDPHKDIARKLSVQPELFLVGVLGEQIVASAMGGYDGHRGSAYYLAVSPAHQGKSYGVAMMKELEDKLLAMGCPKINLFVRSGNEKVEGFYARLGYEAETARSHGKRLIPDI</sequence>
<dbReference type="PANTHER" id="PTHR43877">
    <property type="entry name" value="AMINOALKYLPHOSPHONATE N-ACETYLTRANSFERASE-RELATED-RELATED"/>
    <property type="match status" value="1"/>
</dbReference>
<dbReference type="InterPro" id="IPR050832">
    <property type="entry name" value="Bact_Acetyltransf"/>
</dbReference>